<dbReference type="PANTHER" id="PTHR24559">
    <property type="entry name" value="TRANSPOSON TY3-I GAG-POL POLYPROTEIN"/>
    <property type="match status" value="1"/>
</dbReference>
<dbReference type="Gene3D" id="2.40.70.10">
    <property type="entry name" value="Acid Proteases"/>
    <property type="match status" value="1"/>
</dbReference>
<evidence type="ECO:0000256" key="2">
    <source>
        <dbReference type="ARBA" id="ARBA00012180"/>
    </source>
</evidence>
<dbReference type="Gene3D" id="3.10.10.10">
    <property type="entry name" value="HIV Type 1 Reverse Transcriptase, subunit A, domain 1"/>
    <property type="match status" value="2"/>
</dbReference>
<dbReference type="CDD" id="cd00303">
    <property type="entry name" value="retropepsin_like"/>
    <property type="match status" value="1"/>
</dbReference>
<dbReference type="EMBL" id="JACTAM010000016">
    <property type="protein sequence ID" value="KAI2655585.1"/>
    <property type="molecule type" value="Genomic_DNA"/>
</dbReference>
<dbReference type="InterPro" id="IPR021109">
    <property type="entry name" value="Peptidase_aspartic_dom_sf"/>
</dbReference>
<dbReference type="Pfam" id="PF00078">
    <property type="entry name" value="RVT_1"/>
    <property type="match status" value="1"/>
</dbReference>
<dbReference type="PANTHER" id="PTHR24559:SF440">
    <property type="entry name" value="RIBONUCLEASE H"/>
    <property type="match status" value="1"/>
</dbReference>
<feature type="domain" description="Reverse transcriptase" evidence="3">
    <location>
        <begin position="207"/>
        <end position="400"/>
    </location>
</feature>
<evidence type="ECO:0000313" key="5">
    <source>
        <dbReference type="Proteomes" id="UP000830375"/>
    </source>
</evidence>
<evidence type="ECO:0000256" key="1">
    <source>
        <dbReference type="ARBA" id="ARBA00010879"/>
    </source>
</evidence>
<comment type="caution">
    <text evidence="4">The sequence shown here is derived from an EMBL/GenBank/DDBJ whole genome shotgun (WGS) entry which is preliminary data.</text>
</comment>
<reference evidence="4 5" key="1">
    <citation type="submission" date="2022-01" db="EMBL/GenBank/DDBJ databases">
        <title>A high-quality chromosome-level genome assembly of rohu carp, Labeo rohita.</title>
        <authorList>
            <person name="Arick M.A. II"/>
            <person name="Hsu C.-Y."/>
            <person name="Magbanua Z."/>
            <person name="Pechanova O."/>
            <person name="Grover C."/>
            <person name="Miller E."/>
            <person name="Thrash A."/>
            <person name="Ezzel L."/>
            <person name="Alam S."/>
            <person name="Benzie J."/>
            <person name="Hamilton M."/>
            <person name="Karsi A."/>
            <person name="Lawrence M.L."/>
            <person name="Peterson D.G."/>
        </authorList>
    </citation>
    <scope>NUCLEOTIDE SEQUENCE [LARGE SCALE GENOMIC DNA]</scope>
    <source>
        <strain evidence="5">BAU-BD-2019</strain>
        <tissue evidence="4">Blood</tissue>
    </source>
</reference>
<dbReference type="InterPro" id="IPR043128">
    <property type="entry name" value="Rev_trsase/Diguanyl_cyclase"/>
</dbReference>
<sequence>MPLMVKKQESKLMTLSQEERHVSEYALEFRTIAAGSGWNSTALKAAFRKGLNSDVLTELDCRDEQLTLDALIDLAIPLDLLLLNRPTSNVQVTYPSPIMSDIISGSVLYALPFPQLRAEPSFSLSTAIIDSGAAENFIDQETVTQLNIPMEPLPKPRKIQAIDGGPIGGGFITHQLTIGTNIIESPDNHPAVIIPMEYYDLSEVFSKKKASGMPPHRLYYCAIELFPGTIPPHSRVYPLSLSEQKAMEEYVQEALQQGYIRPSTSPASAVPAALEQLSNAQFFTKLDLRSAYNLVRIREGDEWKTAFSTTSGHYEYCVMPHGVSSTPSVFQCFMNDVLRDMLGKFVIAYIDDILAYSSSFESHVDHVQQVLQRLLQHQLYVKGKKCEFHQRTISFLGYIIGPEGVSMDQSKVSAAVDWPTPQTHKDF</sequence>
<dbReference type="EC" id="3.1.26.4" evidence="2"/>
<comment type="similarity">
    <text evidence="1">Belongs to the beta type-B retroviral polymerase family. HERV class-II K(HML-2) pol subfamily.</text>
</comment>
<organism evidence="4 5">
    <name type="scientific">Labeo rohita</name>
    <name type="common">Indian major carp</name>
    <name type="synonym">Cyprinus rohita</name>
    <dbReference type="NCBI Taxonomy" id="84645"/>
    <lineage>
        <taxon>Eukaryota</taxon>
        <taxon>Metazoa</taxon>
        <taxon>Chordata</taxon>
        <taxon>Craniata</taxon>
        <taxon>Vertebrata</taxon>
        <taxon>Euteleostomi</taxon>
        <taxon>Actinopterygii</taxon>
        <taxon>Neopterygii</taxon>
        <taxon>Teleostei</taxon>
        <taxon>Ostariophysi</taxon>
        <taxon>Cypriniformes</taxon>
        <taxon>Cyprinidae</taxon>
        <taxon>Labeoninae</taxon>
        <taxon>Labeonini</taxon>
        <taxon>Labeo</taxon>
    </lineage>
</organism>
<dbReference type="InterPro" id="IPR053134">
    <property type="entry name" value="RNA-dir_DNA_polymerase"/>
</dbReference>
<gene>
    <name evidence="4" type="ORF">H4Q32_018005</name>
</gene>
<name>A0ABQ8LY65_LABRO</name>
<dbReference type="Proteomes" id="UP000830375">
    <property type="component" value="Unassembled WGS sequence"/>
</dbReference>
<dbReference type="CDD" id="cd01647">
    <property type="entry name" value="RT_LTR"/>
    <property type="match status" value="1"/>
</dbReference>
<evidence type="ECO:0000313" key="4">
    <source>
        <dbReference type="EMBL" id="KAI2655585.1"/>
    </source>
</evidence>
<dbReference type="InterPro" id="IPR043502">
    <property type="entry name" value="DNA/RNA_pol_sf"/>
</dbReference>
<evidence type="ECO:0000259" key="3">
    <source>
        <dbReference type="PROSITE" id="PS50878"/>
    </source>
</evidence>
<dbReference type="PROSITE" id="PS50878">
    <property type="entry name" value="RT_POL"/>
    <property type="match status" value="1"/>
</dbReference>
<dbReference type="Gene3D" id="3.30.70.270">
    <property type="match status" value="1"/>
</dbReference>
<keyword evidence="5" id="KW-1185">Reference proteome</keyword>
<proteinExistence type="inferred from homology"/>
<accession>A0ABQ8LY65</accession>
<dbReference type="InterPro" id="IPR000477">
    <property type="entry name" value="RT_dom"/>
</dbReference>
<protein>
    <recommendedName>
        <fullName evidence="2">ribonuclease H</fullName>
        <ecNumber evidence="2">3.1.26.4</ecNumber>
    </recommendedName>
</protein>
<dbReference type="SUPFAM" id="SSF56672">
    <property type="entry name" value="DNA/RNA polymerases"/>
    <property type="match status" value="1"/>
</dbReference>